<evidence type="ECO:0000259" key="9">
    <source>
        <dbReference type="Pfam" id="PF05922"/>
    </source>
</evidence>
<feature type="domain" description="Peptidase S8/S53" evidence="8">
    <location>
        <begin position="115"/>
        <end position="578"/>
    </location>
</feature>
<evidence type="ECO:0000256" key="6">
    <source>
        <dbReference type="PIRSR" id="PIRSR615500-1"/>
    </source>
</evidence>
<gene>
    <name evidence="11" type="ORF">SELMODRAFT_412127</name>
</gene>
<evidence type="ECO:0000256" key="2">
    <source>
        <dbReference type="ARBA" id="ARBA00022670"/>
    </source>
</evidence>
<dbReference type="GO" id="GO:0005576">
    <property type="term" value="C:extracellular region"/>
    <property type="evidence" value="ECO:0000318"/>
    <property type="project" value="GO_Central"/>
</dbReference>
<dbReference type="Gene3D" id="2.60.40.2310">
    <property type="match status" value="1"/>
</dbReference>
<dbReference type="Gene3D" id="3.30.70.80">
    <property type="entry name" value="Peptidase S8 propeptide/proteinase inhibitor I9"/>
    <property type="match status" value="1"/>
</dbReference>
<feature type="active site" description="Charge relay system" evidence="6 7">
    <location>
        <position position="122"/>
    </location>
</feature>
<feature type="domain" description="Subtilisin-like protease fibronectin type-III" evidence="10">
    <location>
        <begin position="632"/>
        <end position="727"/>
    </location>
</feature>
<dbReference type="FunFam" id="2.60.40.2310:FF:000001">
    <property type="entry name" value="Subtilisin-like protease SBT1.5"/>
    <property type="match status" value="1"/>
</dbReference>
<dbReference type="InterPro" id="IPR023828">
    <property type="entry name" value="Peptidase_S8_Ser-AS"/>
</dbReference>
<dbReference type="FunFam" id="3.40.50.200:FF:000006">
    <property type="entry name" value="Subtilisin-like protease SBT1.5"/>
    <property type="match status" value="1"/>
</dbReference>
<comment type="similarity">
    <text evidence="1 7">Belongs to the peptidase S8 family.</text>
</comment>
<dbReference type="eggNOG" id="ENOG502QUSK">
    <property type="taxonomic scope" value="Eukaryota"/>
</dbReference>
<dbReference type="SUPFAM" id="SSF52743">
    <property type="entry name" value="Subtilisin-like"/>
    <property type="match status" value="1"/>
</dbReference>
<evidence type="ECO:0000256" key="3">
    <source>
        <dbReference type="ARBA" id="ARBA00022729"/>
    </source>
</evidence>
<evidence type="ECO:0000256" key="4">
    <source>
        <dbReference type="ARBA" id="ARBA00022801"/>
    </source>
</evidence>
<dbReference type="EMBL" id="GL377582">
    <property type="protein sequence ID" value="EFJ27388.1"/>
    <property type="molecule type" value="Genomic_DNA"/>
</dbReference>
<dbReference type="PRINTS" id="PR00723">
    <property type="entry name" value="SUBTILISIN"/>
</dbReference>
<dbReference type="Gene3D" id="3.40.50.200">
    <property type="entry name" value="Peptidase S8/S53 domain"/>
    <property type="match status" value="1"/>
</dbReference>
<dbReference type="GO" id="GO:0006508">
    <property type="term" value="P:proteolysis"/>
    <property type="evidence" value="ECO:0007669"/>
    <property type="project" value="UniProtKB-KW"/>
</dbReference>
<dbReference type="Pfam" id="PF05922">
    <property type="entry name" value="Inhibitor_I9"/>
    <property type="match status" value="1"/>
</dbReference>
<evidence type="ECO:0000256" key="7">
    <source>
        <dbReference type="PROSITE-ProRule" id="PRU01240"/>
    </source>
</evidence>
<keyword evidence="3" id="KW-0732">Signal</keyword>
<keyword evidence="2 7" id="KW-0645">Protease</keyword>
<accession>D8RK57</accession>
<dbReference type="InterPro" id="IPR045051">
    <property type="entry name" value="SBT"/>
</dbReference>
<dbReference type="GO" id="GO:0004252">
    <property type="term" value="F:serine-type endopeptidase activity"/>
    <property type="evidence" value="ECO:0000318"/>
    <property type="project" value="GO_Central"/>
</dbReference>
<feature type="active site" description="Charge relay system" evidence="6 7">
    <location>
        <position position="187"/>
    </location>
</feature>
<dbReference type="PROSITE" id="PS00138">
    <property type="entry name" value="SUBTILASE_SER"/>
    <property type="match status" value="1"/>
</dbReference>
<dbReference type="PANTHER" id="PTHR10795">
    <property type="entry name" value="PROPROTEIN CONVERTASE SUBTILISIN/KEXIN"/>
    <property type="match status" value="1"/>
</dbReference>
<dbReference type="CDD" id="cd04852">
    <property type="entry name" value="Peptidases_S8_3"/>
    <property type="match status" value="1"/>
</dbReference>
<dbReference type="Proteomes" id="UP000001514">
    <property type="component" value="Unassembled WGS sequence"/>
</dbReference>
<dbReference type="Pfam" id="PF17766">
    <property type="entry name" value="fn3_6"/>
    <property type="match status" value="1"/>
</dbReference>
<dbReference type="InterPro" id="IPR041469">
    <property type="entry name" value="Subtilisin-like_FN3"/>
</dbReference>
<organism evidence="12">
    <name type="scientific">Selaginella moellendorffii</name>
    <name type="common">Spikemoss</name>
    <dbReference type="NCBI Taxonomy" id="88036"/>
    <lineage>
        <taxon>Eukaryota</taxon>
        <taxon>Viridiplantae</taxon>
        <taxon>Streptophyta</taxon>
        <taxon>Embryophyta</taxon>
        <taxon>Tracheophyta</taxon>
        <taxon>Lycopodiopsida</taxon>
        <taxon>Selaginellales</taxon>
        <taxon>Selaginellaceae</taxon>
        <taxon>Selaginella</taxon>
    </lineage>
</organism>
<evidence type="ECO:0000256" key="1">
    <source>
        <dbReference type="ARBA" id="ARBA00011073"/>
    </source>
</evidence>
<sequence>MAGSKKYVVYTGGKREDVDSATVVSSLASMLAGIVGSDDEATASMGFTYKKAFTGFSAWLTEDQAETLSATPGVVKVFPNRMLQLQTTHSWDFIGTPNVTVPSKNESKTLPAAADVIVGVLDTGVWPESKSFSDAGMSEVPARWKGTCDNKGVTNASVIINCNKKLIGARNYLTDGEFKNARDDAGHGTHTTSTIGGALVPQVSEFGLGAGTARGGFPGARVAMYRVCSEAGCATDAILAAFDDAIDDGVDILSLSLGGFPLAYDEDPIAIGSFHAIERKILVSCAGGNSGPAASSVSNGAPWILTVAASTIDRHFSVDIELGNGKTLQGTALNFENITSASLILGKDASLSSANSTQASLCLVTVLDPAKVKGKIIVCEFDPLVIPTIILLKSLNNWGAAGVILGNDVIADIVRYFPLPGAFIKKAALKDLLAYTSSSNSTAATIFPTKTVLDVEPAPTVAGFSSRGPHIENLDILKPDITAPGVNILAAWSAAVPVFLEDLDATKPVFSDFNIISGTSMACPHATGAAAYVKSIHPDWSPAAIKSALMTTAKSVDNEKKPLKDFDGSDATPFAFGAGQISPLDAANPGLVYDTSVEEYLLHLCASGYNATQIAVISGRTVRCPESPGAPKLNYPSVTIPELKNQTSVVRTVTNVGAPKSVYRAIGSPPLGIELIVSPGTLAFNATGQKIAYTLTFVPLQNLSKKWAFGELIWTSNSISVRSPLAVKG</sequence>
<dbReference type="Gene3D" id="3.50.30.30">
    <property type="match status" value="1"/>
</dbReference>
<dbReference type="HOGENOM" id="CLU_000625_4_4_1"/>
<evidence type="ECO:0000256" key="5">
    <source>
        <dbReference type="ARBA" id="ARBA00022825"/>
    </source>
</evidence>
<dbReference type="AlphaFoldDB" id="D8RK57"/>
<dbReference type="InterPro" id="IPR010259">
    <property type="entry name" value="S8pro/Inhibitor_I9"/>
</dbReference>
<keyword evidence="5 7" id="KW-0720">Serine protease</keyword>
<dbReference type="InterPro" id="IPR037045">
    <property type="entry name" value="S8pro/Inhibitor_I9_sf"/>
</dbReference>
<dbReference type="InterPro" id="IPR034197">
    <property type="entry name" value="Peptidases_S8_3"/>
</dbReference>
<evidence type="ECO:0000313" key="12">
    <source>
        <dbReference type="Proteomes" id="UP000001514"/>
    </source>
</evidence>
<dbReference type="InterPro" id="IPR036852">
    <property type="entry name" value="Peptidase_S8/S53_dom_sf"/>
</dbReference>
<reference evidence="11 12" key="1">
    <citation type="journal article" date="2011" name="Science">
        <title>The Selaginella genome identifies genetic changes associated with the evolution of vascular plants.</title>
        <authorList>
            <person name="Banks J.A."/>
            <person name="Nishiyama T."/>
            <person name="Hasebe M."/>
            <person name="Bowman J.L."/>
            <person name="Gribskov M."/>
            <person name="dePamphilis C."/>
            <person name="Albert V.A."/>
            <person name="Aono N."/>
            <person name="Aoyama T."/>
            <person name="Ambrose B.A."/>
            <person name="Ashton N.W."/>
            <person name="Axtell M.J."/>
            <person name="Barker E."/>
            <person name="Barker M.S."/>
            <person name="Bennetzen J.L."/>
            <person name="Bonawitz N.D."/>
            <person name="Chapple C."/>
            <person name="Cheng C."/>
            <person name="Correa L.G."/>
            <person name="Dacre M."/>
            <person name="DeBarry J."/>
            <person name="Dreyer I."/>
            <person name="Elias M."/>
            <person name="Engstrom E.M."/>
            <person name="Estelle M."/>
            <person name="Feng L."/>
            <person name="Finet C."/>
            <person name="Floyd S.K."/>
            <person name="Frommer W.B."/>
            <person name="Fujita T."/>
            <person name="Gramzow L."/>
            <person name="Gutensohn M."/>
            <person name="Harholt J."/>
            <person name="Hattori M."/>
            <person name="Heyl A."/>
            <person name="Hirai T."/>
            <person name="Hiwatashi Y."/>
            <person name="Ishikawa M."/>
            <person name="Iwata M."/>
            <person name="Karol K.G."/>
            <person name="Koehler B."/>
            <person name="Kolukisaoglu U."/>
            <person name="Kubo M."/>
            <person name="Kurata T."/>
            <person name="Lalonde S."/>
            <person name="Li K."/>
            <person name="Li Y."/>
            <person name="Litt A."/>
            <person name="Lyons E."/>
            <person name="Manning G."/>
            <person name="Maruyama T."/>
            <person name="Michael T.P."/>
            <person name="Mikami K."/>
            <person name="Miyazaki S."/>
            <person name="Morinaga S."/>
            <person name="Murata T."/>
            <person name="Mueller-Roeber B."/>
            <person name="Nelson D.R."/>
            <person name="Obara M."/>
            <person name="Oguri Y."/>
            <person name="Olmstead R.G."/>
            <person name="Onodera N."/>
            <person name="Petersen B.L."/>
            <person name="Pils B."/>
            <person name="Prigge M."/>
            <person name="Rensing S.A."/>
            <person name="Riano-Pachon D.M."/>
            <person name="Roberts A.W."/>
            <person name="Sato Y."/>
            <person name="Scheller H.V."/>
            <person name="Schulz B."/>
            <person name="Schulz C."/>
            <person name="Shakirov E.V."/>
            <person name="Shibagaki N."/>
            <person name="Shinohara N."/>
            <person name="Shippen D.E."/>
            <person name="Soerensen I."/>
            <person name="Sotooka R."/>
            <person name="Sugimoto N."/>
            <person name="Sugita M."/>
            <person name="Sumikawa N."/>
            <person name="Tanurdzic M."/>
            <person name="Theissen G."/>
            <person name="Ulvskov P."/>
            <person name="Wakazuki S."/>
            <person name="Weng J.K."/>
            <person name="Willats W.W."/>
            <person name="Wipf D."/>
            <person name="Wolf P.G."/>
            <person name="Yang L."/>
            <person name="Zimmer A.D."/>
            <person name="Zhu Q."/>
            <person name="Mitros T."/>
            <person name="Hellsten U."/>
            <person name="Loque D."/>
            <person name="Otillar R."/>
            <person name="Salamov A."/>
            <person name="Schmutz J."/>
            <person name="Shapiro H."/>
            <person name="Lindquist E."/>
            <person name="Lucas S."/>
            <person name="Rokhsar D."/>
            <person name="Grigoriev I.V."/>
        </authorList>
    </citation>
    <scope>NUCLEOTIDE SEQUENCE [LARGE SCALE GENOMIC DNA]</scope>
</reference>
<keyword evidence="12" id="KW-1185">Reference proteome</keyword>
<dbReference type="InterPro" id="IPR000209">
    <property type="entry name" value="Peptidase_S8/S53_dom"/>
</dbReference>
<feature type="active site" description="Charge relay system" evidence="6 7">
    <location>
        <position position="520"/>
    </location>
</feature>
<dbReference type="InterPro" id="IPR015500">
    <property type="entry name" value="Peptidase_S8_subtilisin-rel"/>
</dbReference>
<evidence type="ECO:0000259" key="8">
    <source>
        <dbReference type="Pfam" id="PF00082"/>
    </source>
</evidence>
<dbReference type="InParanoid" id="D8RK57"/>
<dbReference type="FunCoup" id="D8RK57">
    <property type="interactions" value="450"/>
</dbReference>
<evidence type="ECO:0000313" key="11">
    <source>
        <dbReference type="EMBL" id="EFJ27388.1"/>
    </source>
</evidence>
<dbReference type="Gramene" id="EFJ27388">
    <property type="protein sequence ID" value="EFJ27388"/>
    <property type="gene ID" value="SELMODRAFT_412127"/>
</dbReference>
<dbReference type="CDD" id="cd02120">
    <property type="entry name" value="PA_subtilisin_like"/>
    <property type="match status" value="1"/>
</dbReference>
<name>D8RK57_SELML</name>
<keyword evidence="4 7" id="KW-0378">Hydrolase</keyword>
<evidence type="ECO:0000259" key="10">
    <source>
        <dbReference type="Pfam" id="PF17766"/>
    </source>
</evidence>
<feature type="domain" description="Inhibitor I9" evidence="9">
    <location>
        <begin position="6"/>
        <end position="86"/>
    </location>
</feature>
<proteinExistence type="inferred from homology"/>
<dbReference type="PROSITE" id="PS51892">
    <property type="entry name" value="SUBTILASE"/>
    <property type="match status" value="1"/>
</dbReference>
<dbReference type="KEGG" id="smo:SELMODRAFT_412127"/>
<dbReference type="Pfam" id="PF00082">
    <property type="entry name" value="Peptidase_S8"/>
    <property type="match status" value="1"/>
</dbReference>
<protein>
    <submittedName>
        <fullName evidence="11">Uncharacterized protein</fullName>
    </submittedName>
</protein>